<organism evidence="2 3">
    <name type="scientific">Daedalea quercina L-15889</name>
    <dbReference type="NCBI Taxonomy" id="1314783"/>
    <lineage>
        <taxon>Eukaryota</taxon>
        <taxon>Fungi</taxon>
        <taxon>Dikarya</taxon>
        <taxon>Basidiomycota</taxon>
        <taxon>Agaricomycotina</taxon>
        <taxon>Agaricomycetes</taxon>
        <taxon>Polyporales</taxon>
        <taxon>Fomitopsis</taxon>
    </lineage>
</organism>
<sequence>MTVRIPRHDVGHFLLLPATAGGGFLRLGEQTVTRSCSSTGTLLPNSPCRRHARPDLGQTPNANGRRAGRSPDLAGSPRGYLRDHYRGQSSPCTGRFVCEAKRSQGKPHQFIHSPGTSRSRVINTLEVAQQRVEVRIEITGKHSTRHSWTRGCRMRPRWYGTPKTASEI</sequence>
<name>A0A165QR01_9APHY</name>
<protein>
    <submittedName>
        <fullName evidence="2">Uncharacterized protein</fullName>
    </submittedName>
</protein>
<gene>
    <name evidence="2" type="ORF">DAEQUDRAFT_241322</name>
</gene>
<evidence type="ECO:0000313" key="2">
    <source>
        <dbReference type="EMBL" id="KZT69810.1"/>
    </source>
</evidence>
<evidence type="ECO:0000313" key="3">
    <source>
        <dbReference type="Proteomes" id="UP000076727"/>
    </source>
</evidence>
<dbReference type="EMBL" id="KV429055">
    <property type="protein sequence ID" value="KZT69810.1"/>
    <property type="molecule type" value="Genomic_DNA"/>
</dbReference>
<feature type="region of interest" description="Disordered" evidence="1">
    <location>
        <begin position="38"/>
        <end position="88"/>
    </location>
</feature>
<evidence type="ECO:0000256" key="1">
    <source>
        <dbReference type="SAM" id="MobiDB-lite"/>
    </source>
</evidence>
<proteinExistence type="predicted"/>
<reference evidence="2 3" key="1">
    <citation type="journal article" date="2016" name="Mol. Biol. Evol.">
        <title>Comparative Genomics of Early-Diverging Mushroom-Forming Fungi Provides Insights into the Origins of Lignocellulose Decay Capabilities.</title>
        <authorList>
            <person name="Nagy L.G."/>
            <person name="Riley R."/>
            <person name="Tritt A."/>
            <person name="Adam C."/>
            <person name="Daum C."/>
            <person name="Floudas D."/>
            <person name="Sun H."/>
            <person name="Yadav J.S."/>
            <person name="Pangilinan J."/>
            <person name="Larsson K.H."/>
            <person name="Matsuura K."/>
            <person name="Barry K."/>
            <person name="Labutti K."/>
            <person name="Kuo R."/>
            <person name="Ohm R.A."/>
            <person name="Bhattacharya S.S."/>
            <person name="Shirouzu T."/>
            <person name="Yoshinaga Y."/>
            <person name="Martin F.M."/>
            <person name="Grigoriev I.V."/>
            <person name="Hibbett D.S."/>
        </authorList>
    </citation>
    <scope>NUCLEOTIDE SEQUENCE [LARGE SCALE GENOMIC DNA]</scope>
    <source>
        <strain evidence="2 3">L-15889</strain>
    </source>
</reference>
<dbReference type="AlphaFoldDB" id="A0A165QR01"/>
<accession>A0A165QR01</accession>
<keyword evidence="3" id="KW-1185">Reference proteome</keyword>
<dbReference type="Proteomes" id="UP000076727">
    <property type="component" value="Unassembled WGS sequence"/>
</dbReference>